<evidence type="ECO:0000256" key="11">
    <source>
        <dbReference type="SAM" id="Phobius"/>
    </source>
</evidence>
<keyword evidence="7" id="KW-0067">ATP-binding</keyword>
<evidence type="ECO:0000256" key="5">
    <source>
        <dbReference type="ARBA" id="ARBA00022741"/>
    </source>
</evidence>
<keyword evidence="10 11" id="KW-0472">Membrane</keyword>
<evidence type="ECO:0000256" key="2">
    <source>
        <dbReference type="ARBA" id="ARBA00022553"/>
    </source>
</evidence>
<dbReference type="Pfam" id="PF13493">
    <property type="entry name" value="DUF4118"/>
    <property type="match status" value="1"/>
</dbReference>
<dbReference type="SUPFAM" id="SSF109604">
    <property type="entry name" value="HD-domain/PDEase-like"/>
    <property type="match status" value="1"/>
</dbReference>
<dbReference type="GO" id="GO:0016020">
    <property type="term" value="C:membrane"/>
    <property type="evidence" value="ECO:0007669"/>
    <property type="project" value="UniProtKB-SubCell"/>
</dbReference>
<dbReference type="Gene3D" id="1.10.3210.10">
    <property type="entry name" value="Hypothetical protein af1432"/>
    <property type="match status" value="1"/>
</dbReference>
<evidence type="ECO:0000256" key="7">
    <source>
        <dbReference type="ARBA" id="ARBA00022840"/>
    </source>
</evidence>
<dbReference type="AlphaFoldDB" id="A0A143PLK3"/>
<dbReference type="InterPro" id="IPR003607">
    <property type="entry name" value="HD/PDEase_dom"/>
</dbReference>
<evidence type="ECO:0000313" key="13">
    <source>
        <dbReference type="EMBL" id="AMY08664.1"/>
    </source>
</evidence>
<dbReference type="NCBIfam" id="TIGR00277">
    <property type="entry name" value="HDIG"/>
    <property type="match status" value="1"/>
</dbReference>
<keyword evidence="14" id="KW-1185">Reference proteome</keyword>
<dbReference type="CDD" id="cd00077">
    <property type="entry name" value="HDc"/>
    <property type="match status" value="1"/>
</dbReference>
<keyword evidence="2" id="KW-0597">Phosphoprotein</keyword>
<dbReference type="KEGG" id="abac:LuPra_01868"/>
<dbReference type="PANTHER" id="PTHR43155:SF2">
    <property type="entry name" value="CYCLIC DI-GMP PHOSPHODIESTERASE PA4108"/>
    <property type="match status" value="1"/>
</dbReference>
<keyword evidence="5" id="KW-0547">Nucleotide-binding</keyword>
<dbReference type="Pfam" id="PF13487">
    <property type="entry name" value="HD_5"/>
    <property type="match status" value="1"/>
</dbReference>
<dbReference type="STRING" id="1855912.LuPra_01868"/>
<proteinExistence type="predicted"/>
<keyword evidence="3" id="KW-0808">Transferase</keyword>
<dbReference type="Proteomes" id="UP000076079">
    <property type="component" value="Chromosome"/>
</dbReference>
<keyword evidence="4 11" id="KW-0812">Transmembrane</keyword>
<evidence type="ECO:0000256" key="9">
    <source>
        <dbReference type="ARBA" id="ARBA00023012"/>
    </source>
</evidence>
<evidence type="ECO:0000313" key="14">
    <source>
        <dbReference type="Proteomes" id="UP000076079"/>
    </source>
</evidence>
<dbReference type="EC" id="3.1.4.52" evidence="13"/>
<dbReference type="PANTHER" id="PTHR43155">
    <property type="entry name" value="CYCLIC DI-GMP PHOSPHODIESTERASE PA4108-RELATED"/>
    <property type="match status" value="1"/>
</dbReference>
<dbReference type="InterPro" id="IPR038318">
    <property type="entry name" value="KdpD_sf"/>
</dbReference>
<dbReference type="GO" id="GO:0000160">
    <property type="term" value="P:phosphorelay signal transduction system"/>
    <property type="evidence" value="ECO:0007669"/>
    <property type="project" value="UniProtKB-KW"/>
</dbReference>
<evidence type="ECO:0000256" key="3">
    <source>
        <dbReference type="ARBA" id="ARBA00022679"/>
    </source>
</evidence>
<dbReference type="InterPro" id="IPR006675">
    <property type="entry name" value="HDIG_dom"/>
</dbReference>
<dbReference type="GO" id="GO:0016301">
    <property type="term" value="F:kinase activity"/>
    <property type="evidence" value="ECO:0007669"/>
    <property type="project" value="UniProtKB-KW"/>
</dbReference>
<dbReference type="SMART" id="SM00471">
    <property type="entry name" value="HDc"/>
    <property type="match status" value="1"/>
</dbReference>
<dbReference type="InterPro" id="IPR037522">
    <property type="entry name" value="HD_GYP_dom"/>
</dbReference>
<keyword evidence="13" id="KW-0378">Hydrolase</keyword>
<name>A0A143PLK3_LUTPR</name>
<dbReference type="PROSITE" id="PS51832">
    <property type="entry name" value="HD_GYP"/>
    <property type="match status" value="1"/>
</dbReference>
<keyword evidence="9" id="KW-0902">Two-component regulatory system</keyword>
<gene>
    <name evidence="13" type="primary">rpfG_2</name>
    <name evidence="13" type="ORF">LuPra_01868</name>
</gene>
<dbReference type="Gene3D" id="1.20.120.620">
    <property type="entry name" value="Backbone structure of the membrane domain of e. Coli histidine kinase receptor kdpd"/>
    <property type="match status" value="1"/>
</dbReference>
<accession>A0A143PLK3</accession>
<evidence type="ECO:0000256" key="10">
    <source>
        <dbReference type="ARBA" id="ARBA00023136"/>
    </source>
</evidence>
<sequence>MRKPAILLSALAVITALHFSLHMGGHTQHVVHVTLRTAYLFPVIVAAVWYGRRGGLLTAAAAIVVFVPHVLLDWANQQMENVSQIASGAVFLLVGWVVGALVDQRDRERERAAAAVQRARRLAIVKAIAALSAALDTRDRHTARHSEEVARVALQLGHARGLSADRLEVLRLAALMHDVGKIGVPDDVLFKTDSLTPEERDVIQQHPVTAGGILEAIDGTRDIADIVVAHHECPDGSGYPLGLRADQIPVEAAILSVADVFVALTEQRPYKEARSPEAALAWMQSVSGSKLDAESVRVLADVVMETPPPGSV</sequence>
<dbReference type="GO" id="GO:0005524">
    <property type="term" value="F:ATP binding"/>
    <property type="evidence" value="ECO:0007669"/>
    <property type="project" value="UniProtKB-KW"/>
</dbReference>
<evidence type="ECO:0000256" key="1">
    <source>
        <dbReference type="ARBA" id="ARBA00004141"/>
    </source>
</evidence>
<feature type="transmembrane region" description="Helical" evidence="11">
    <location>
        <begin position="30"/>
        <end position="49"/>
    </location>
</feature>
<dbReference type="OrthoDB" id="9804747at2"/>
<evidence type="ECO:0000256" key="4">
    <source>
        <dbReference type="ARBA" id="ARBA00022692"/>
    </source>
</evidence>
<protein>
    <submittedName>
        <fullName evidence="13">Cyclic di-GMP phosphodiesterase response regulator RpfG</fullName>
        <ecNumber evidence="13">3.1.4.52</ecNumber>
    </submittedName>
</protein>
<evidence type="ECO:0000256" key="8">
    <source>
        <dbReference type="ARBA" id="ARBA00022989"/>
    </source>
</evidence>
<evidence type="ECO:0000256" key="6">
    <source>
        <dbReference type="ARBA" id="ARBA00022777"/>
    </source>
</evidence>
<dbReference type="GO" id="GO:0071111">
    <property type="term" value="F:cyclic-guanylate-specific phosphodiesterase activity"/>
    <property type="evidence" value="ECO:0007669"/>
    <property type="project" value="UniProtKB-EC"/>
</dbReference>
<feature type="transmembrane region" description="Helical" evidence="11">
    <location>
        <begin position="56"/>
        <end position="75"/>
    </location>
</feature>
<dbReference type="InterPro" id="IPR025201">
    <property type="entry name" value="KdpD_TM"/>
</dbReference>
<comment type="subcellular location">
    <subcellularLocation>
        <location evidence="1">Membrane</location>
        <topology evidence="1">Multi-pass membrane protein</topology>
    </subcellularLocation>
</comment>
<reference evidence="13" key="1">
    <citation type="journal article" date="2016" name="Genome Announc.">
        <title>First Complete Genome Sequence of a Subdivision 6 Acidobacterium Strain.</title>
        <authorList>
            <person name="Huang S."/>
            <person name="Vieira S."/>
            <person name="Bunk B."/>
            <person name="Riedel T."/>
            <person name="Sproer C."/>
            <person name="Overmann J."/>
        </authorList>
    </citation>
    <scope>NUCLEOTIDE SEQUENCE [LARGE SCALE GENOMIC DNA]</scope>
    <source>
        <strain evidence="13">DSM 100886</strain>
    </source>
</reference>
<feature type="domain" description="HD-GYP" evidence="12">
    <location>
        <begin position="120"/>
        <end position="312"/>
    </location>
</feature>
<organism evidence="13 14">
    <name type="scientific">Luteitalea pratensis</name>
    <dbReference type="NCBI Taxonomy" id="1855912"/>
    <lineage>
        <taxon>Bacteria</taxon>
        <taxon>Pseudomonadati</taxon>
        <taxon>Acidobacteriota</taxon>
        <taxon>Vicinamibacteria</taxon>
        <taxon>Vicinamibacterales</taxon>
        <taxon>Vicinamibacteraceae</taxon>
        <taxon>Luteitalea</taxon>
    </lineage>
</organism>
<dbReference type="EMBL" id="CP015136">
    <property type="protein sequence ID" value="AMY08664.1"/>
    <property type="molecule type" value="Genomic_DNA"/>
</dbReference>
<keyword evidence="8 11" id="KW-1133">Transmembrane helix</keyword>
<keyword evidence="6" id="KW-0418">Kinase</keyword>
<feature type="transmembrane region" description="Helical" evidence="11">
    <location>
        <begin position="81"/>
        <end position="102"/>
    </location>
</feature>
<dbReference type="PATRIC" id="fig|1813736.3.peg.1959"/>
<evidence type="ECO:0000259" key="12">
    <source>
        <dbReference type="PROSITE" id="PS51832"/>
    </source>
</evidence>
<dbReference type="RefSeq" id="WP_110170487.1">
    <property type="nucleotide sequence ID" value="NZ_CP015136.1"/>
</dbReference>